<proteinExistence type="predicted"/>
<comment type="caution">
    <text evidence="2">The sequence shown here is derived from an EMBL/GenBank/DDBJ whole genome shotgun (WGS) entry which is preliminary data.</text>
</comment>
<evidence type="ECO:0000313" key="2">
    <source>
        <dbReference type="EMBL" id="ERJ19289.1"/>
    </source>
</evidence>
<name>U2FTH6_9GAMM</name>
<accession>U2FTH6</accession>
<keyword evidence="3" id="KW-1185">Reference proteome</keyword>
<reference evidence="2 3" key="1">
    <citation type="journal article" date="2011" name="J. Bacteriol.">
        <title>Genome sequence of Salinisphaera shabanensis, a gammaproteobacterium from the harsh, variable environment of the brine-seawater interface of the Shaban Deep in the Red Sea.</title>
        <authorList>
            <person name="Antunes A."/>
            <person name="Alam I."/>
            <person name="Bajic V.B."/>
            <person name="Stingl U."/>
        </authorList>
    </citation>
    <scope>NUCLEOTIDE SEQUENCE [LARGE SCALE GENOMIC DNA]</scope>
    <source>
        <strain evidence="2 3">E1L3A</strain>
    </source>
</reference>
<feature type="transmembrane region" description="Helical" evidence="1">
    <location>
        <begin position="6"/>
        <end position="30"/>
    </location>
</feature>
<evidence type="ECO:0000313" key="3">
    <source>
        <dbReference type="Proteomes" id="UP000006242"/>
    </source>
</evidence>
<keyword evidence="1" id="KW-1133">Transmembrane helix</keyword>
<sequence length="103" mass="11972">MSILDILVAAIIFQFLFLFLLSCVYTFLVLKHTNWSILKKTEGVIPYVMSGLWSKQKLRKFIKEEKISNILSLRFTLIAVLIIALLLVVIDQVYLWSGLFVYD</sequence>
<keyword evidence="1" id="KW-0472">Membrane</keyword>
<dbReference type="EMBL" id="AFNV02000010">
    <property type="protein sequence ID" value="ERJ19289.1"/>
    <property type="molecule type" value="Genomic_DNA"/>
</dbReference>
<dbReference type="AlphaFoldDB" id="U2FTH6"/>
<protein>
    <submittedName>
        <fullName evidence="2">Uncharacterized protein</fullName>
    </submittedName>
</protein>
<feature type="transmembrane region" description="Helical" evidence="1">
    <location>
        <begin position="67"/>
        <end position="90"/>
    </location>
</feature>
<dbReference type="STRING" id="1033802.SSPSH_001663"/>
<keyword evidence="1" id="KW-0812">Transmembrane</keyword>
<evidence type="ECO:0000256" key="1">
    <source>
        <dbReference type="SAM" id="Phobius"/>
    </source>
</evidence>
<dbReference type="Proteomes" id="UP000006242">
    <property type="component" value="Unassembled WGS sequence"/>
</dbReference>
<organism evidence="2 3">
    <name type="scientific">Salinisphaera shabanensis E1L3A</name>
    <dbReference type="NCBI Taxonomy" id="1033802"/>
    <lineage>
        <taxon>Bacteria</taxon>
        <taxon>Pseudomonadati</taxon>
        <taxon>Pseudomonadota</taxon>
        <taxon>Gammaproteobacteria</taxon>
        <taxon>Salinisphaerales</taxon>
        <taxon>Salinisphaeraceae</taxon>
        <taxon>Salinisphaera</taxon>
    </lineage>
</organism>
<gene>
    <name evidence="2" type="ORF">SSPSH_001663</name>
</gene>
<reference evidence="2 3" key="2">
    <citation type="journal article" date="2013" name="PLoS ONE">
        <title>INDIGO - INtegrated Data Warehouse of MIcrobial GenOmes with Examples from the Red Sea Extremophiles.</title>
        <authorList>
            <person name="Alam I."/>
            <person name="Antunes A."/>
            <person name="Kamau A.A."/>
            <person name="Ba Alawi W."/>
            <person name="Kalkatawi M."/>
            <person name="Stingl U."/>
            <person name="Bajic V.B."/>
        </authorList>
    </citation>
    <scope>NUCLEOTIDE SEQUENCE [LARGE SCALE GENOMIC DNA]</scope>
    <source>
        <strain evidence="2 3">E1L3A</strain>
    </source>
</reference>